<organism evidence="1 2">
    <name type="scientific">Linderina pennispora</name>
    <dbReference type="NCBI Taxonomy" id="61395"/>
    <lineage>
        <taxon>Eukaryota</taxon>
        <taxon>Fungi</taxon>
        <taxon>Fungi incertae sedis</taxon>
        <taxon>Zoopagomycota</taxon>
        <taxon>Kickxellomycotina</taxon>
        <taxon>Kickxellomycetes</taxon>
        <taxon>Kickxellales</taxon>
        <taxon>Kickxellaceae</taxon>
        <taxon>Linderina</taxon>
    </lineage>
</organism>
<dbReference type="EMBL" id="MCFD01000005">
    <property type="protein sequence ID" value="ORX70486.1"/>
    <property type="molecule type" value="Genomic_DNA"/>
</dbReference>
<protein>
    <submittedName>
        <fullName evidence="1">Uncharacterized protein</fullName>
    </submittedName>
</protein>
<comment type="caution">
    <text evidence="1">The sequence shown here is derived from an EMBL/GenBank/DDBJ whole genome shotgun (WGS) entry which is preliminary data.</text>
</comment>
<proteinExistence type="predicted"/>
<reference evidence="1 2" key="1">
    <citation type="submission" date="2016-07" db="EMBL/GenBank/DDBJ databases">
        <title>Pervasive Adenine N6-methylation of Active Genes in Fungi.</title>
        <authorList>
            <consortium name="DOE Joint Genome Institute"/>
            <person name="Mondo S.J."/>
            <person name="Dannebaum R.O."/>
            <person name="Kuo R.C."/>
            <person name="Labutti K."/>
            <person name="Haridas S."/>
            <person name="Kuo A."/>
            <person name="Salamov A."/>
            <person name="Ahrendt S.R."/>
            <person name="Lipzen A."/>
            <person name="Sullivan W."/>
            <person name="Andreopoulos W.B."/>
            <person name="Clum A."/>
            <person name="Lindquist E."/>
            <person name="Daum C."/>
            <person name="Ramamoorthy G.K."/>
            <person name="Gryganskyi A."/>
            <person name="Culley D."/>
            <person name="Magnuson J.K."/>
            <person name="James T.Y."/>
            <person name="O'Malley M.A."/>
            <person name="Stajich J.E."/>
            <person name="Spatafora J.W."/>
            <person name="Visel A."/>
            <person name="Grigoriev I.V."/>
        </authorList>
    </citation>
    <scope>NUCLEOTIDE SEQUENCE [LARGE SCALE GENOMIC DNA]</scope>
    <source>
        <strain evidence="1 2">ATCC 12442</strain>
    </source>
</reference>
<evidence type="ECO:0000313" key="1">
    <source>
        <dbReference type="EMBL" id="ORX70486.1"/>
    </source>
</evidence>
<evidence type="ECO:0000313" key="2">
    <source>
        <dbReference type="Proteomes" id="UP000193922"/>
    </source>
</evidence>
<dbReference type="OrthoDB" id="256303at2759"/>
<sequence length="231" mass="25529">MVLTPLYQAYKSLIWADQALWGATSAPDAFGHLLALSTLKQTLDISKLPATPERTTLERAWNQAVKDHTYAVGLANLCGTYYFLRRLTPFNLDACLGQLEPVYPGIQLFVNFARFETNIMQECGLGLEPFDTLRRALPQDGELYFNTLQCIVGCLQKNAGITQMLSETRKLFGPAASSLVWEINDAAAAAYAQQFDDDEFADDEFGAVDDDSARSIAESFHTAEMPVGVVQ</sequence>
<gene>
    <name evidence="1" type="ORF">DL89DRAFT_266694</name>
</gene>
<keyword evidence="2" id="KW-1185">Reference proteome</keyword>
<dbReference type="AlphaFoldDB" id="A0A1Y1WB63"/>
<dbReference type="GeneID" id="63803834"/>
<dbReference type="RefSeq" id="XP_040744065.1">
    <property type="nucleotide sequence ID" value="XM_040887186.1"/>
</dbReference>
<name>A0A1Y1WB63_9FUNG</name>
<dbReference type="Proteomes" id="UP000193922">
    <property type="component" value="Unassembled WGS sequence"/>
</dbReference>
<accession>A0A1Y1WB63</accession>